<comment type="caution">
    <text evidence="9">The sequence shown here is derived from an EMBL/GenBank/DDBJ whole genome shotgun (WGS) entry which is preliminary data.</text>
</comment>
<dbReference type="Gene3D" id="3.30.390.10">
    <property type="entry name" value="Enolase-like, N-terminal domain"/>
    <property type="match status" value="1"/>
</dbReference>
<feature type="domain" description="Mandelate racemase/muconate lactonizing enzyme C-terminal" evidence="8">
    <location>
        <begin position="143"/>
        <end position="235"/>
    </location>
</feature>
<evidence type="ECO:0000313" key="9">
    <source>
        <dbReference type="EMBL" id="GGA54787.1"/>
    </source>
</evidence>
<proteinExistence type="inferred from homology"/>
<dbReference type="InterPro" id="IPR047585">
    <property type="entry name" value="MenC"/>
</dbReference>
<dbReference type="Gene3D" id="3.20.20.120">
    <property type="entry name" value="Enolase-like C-terminal domain"/>
    <property type="match status" value="1"/>
</dbReference>
<sequence length="368" mass="41236">MVILRQVTLYHVRMTLKTPFSNSLTTVTDRELILAEAEDEEGRSGWGECVAFSSPWYTEETIGTAWHVMKDFLIPRLLHTPLLHPGEVPKRFRSVRRHPMAKAALEGAVWDLWCKEQGLSLASALGGTRDWIEAGVAVGAADPDTMLETIRQRVEEGYRRVKVKVKPGADVEVLERIREAFPELPLMVDANSAYTLNDLEQLKRMDKFHLLMIEQPLSADDIVDHARLQAELATPICLDESLQSFDDVRKALELDSCRVVNVKVGRVGGLTEAKRIHDLCQRKGIPLWCGGMLESGIARAHNIALASLEGFNLPGDISASNRYWERDLIRPEVTVEAGQIPVPDGPGIGFEVDREQLRAVCRVRQVFT</sequence>
<dbReference type="InterPro" id="IPR013342">
    <property type="entry name" value="Mandelate_racemase_C"/>
</dbReference>
<dbReference type="Proteomes" id="UP000617979">
    <property type="component" value="Unassembled WGS sequence"/>
</dbReference>
<dbReference type="SFLD" id="SFLDF00009">
    <property type="entry name" value="o-succinylbenzoate_synthase"/>
    <property type="match status" value="1"/>
</dbReference>
<comment type="similarity">
    <text evidence="7">Belongs to the mandelate racemase/muconate lactonizing enzyme family. MenC type 2 subfamily.</text>
</comment>
<evidence type="ECO:0000256" key="3">
    <source>
        <dbReference type="ARBA" id="ARBA00022723"/>
    </source>
</evidence>
<dbReference type="Pfam" id="PF13378">
    <property type="entry name" value="MR_MLE_C"/>
    <property type="match status" value="1"/>
</dbReference>
<evidence type="ECO:0000256" key="2">
    <source>
        <dbReference type="ARBA" id="ARBA00022428"/>
    </source>
</evidence>
<evidence type="ECO:0000256" key="5">
    <source>
        <dbReference type="ARBA" id="ARBA00023239"/>
    </source>
</evidence>
<dbReference type="SMART" id="SM00922">
    <property type="entry name" value="MR_MLE"/>
    <property type="match status" value="1"/>
</dbReference>
<feature type="binding site" evidence="7">
    <location>
        <position position="214"/>
    </location>
    <ligand>
        <name>Mg(2+)</name>
        <dbReference type="ChEBI" id="CHEBI:18420"/>
    </ligand>
</feature>
<dbReference type="InterPro" id="IPR036849">
    <property type="entry name" value="Enolase-like_C_sf"/>
</dbReference>
<gene>
    <name evidence="7 9" type="primary">menC</name>
    <name evidence="9" type="ORF">GCM10007416_30010</name>
</gene>
<dbReference type="SFLD" id="SFLDS00001">
    <property type="entry name" value="Enolase"/>
    <property type="match status" value="1"/>
</dbReference>
<dbReference type="CDD" id="cd03317">
    <property type="entry name" value="NAAAR"/>
    <property type="match status" value="1"/>
</dbReference>
<name>A0ABQ1H182_9BACL</name>
<comment type="pathway">
    <text evidence="7">Quinol/quinone metabolism; menaquinone biosynthesis.</text>
</comment>
<dbReference type="PANTHER" id="PTHR48073:SF5">
    <property type="entry name" value="O-SUCCINYLBENZOATE SYNTHASE"/>
    <property type="match status" value="1"/>
</dbReference>
<dbReference type="Pfam" id="PF02746">
    <property type="entry name" value="MR_MLE_N"/>
    <property type="match status" value="1"/>
</dbReference>
<keyword evidence="3 7" id="KW-0479">Metal-binding</keyword>
<reference evidence="10" key="1">
    <citation type="journal article" date="2019" name="Int. J. Syst. Evol. Microbiol.">
        <title>The Global Catalogue of Microorganisms (GCM) 10K type strain sequencing project: providing services to taxonomists for standard genome sequencing and annotation.</title>
        <authorList>
            <consortium name="The Broad Institute Genomics Platform"/>
            <consortium name="The Broad Institute Genome Sequencing Center for Infectious Disease"/>
            <person name="Wu L."/>
            <person name="Ma J."/>
        </authorList>
    </citation>
    <scope>NUCLEOTIDE SEQUENCE [LARGE SCALE GENOMIC DNA]</scope>
    <source>
        <strain evidence="10">CGMCC 1.12404</strain>
    </source>
</reference>
<comment type="function">
    <text evidence="7">Converts 2-succinyl-6-hydroxy-2,4-cyclohexadiene-1-carboxylate (SHCHC) to 2-succinylbenzoate (OSB).</text>
</comment>
<feature type="active site" description="Proton acceptor" evidence="7">
    <location>
        <position position="263"/>
    </location>
</feature>
<keyword evidence="2 7" id="KW-0474">Menaquinone biosynthesis</keyword>
<keyword evidence="10" id="KW-1185">Reference proteome</keyword>
<evidence type="ECO:0000256" key="7">
    <source>
        <dbReference type="HAMAP-Rule" id="MF_01933"/>
    </source>
</evidence>
<evidence type="ECO:0000256" key="4">
    <source>
        <dbReference type="ARBA" id="ARBA00022842"/>
    </source>
</evidence>
<dbReference type="NCBIfam" id="TIGR01928">
    <property type="entry name" value="menC_lowGC_arch"/>
    <property type="match status" value="1"/>
</dbReference>
<evidence type="ECO:0000256" key="6">
    <source>
        <dbReference type="ARBA" id="ARBA00029491"/>
    </source>
</evidence>
<protein>
    <recommendedName>
        <fullName evidence="6 7">o-succinylbenzoate synthase</fullName>
        <shortName evidence="7">OSB synthase</shortName>
        <shortName evidence="7">OSBS</shortName>
        <ecNumber evidence="6 7">4.2.1.113</ecNumber>
    </recommendedName>
    <alternativeName>
        <fullName evidence="7">4-(2'-carboxyphenyl)-4-oxybutyric acid synthase</fullName>
    </alternativeName>
    <alternativeName>
        <fullName evidence="7">o-succinylbenzoic acid synthase</fullName>
    </alternativeName>
</protein>
<feature type="binding site" evidence="7">
    <location>
        <position position="239"/>
    </location>
    <ligand>
        <name>Mg(2+)</name>
        <dbReference type="ChEBI" id="CHEBI:18420"/>
    </ligand>
</feature>
<feature type="binding site" evidence="7">
    <location>
        <position position="189"/>
    </location>
    <ligand>
        <name>Mg(2+)</name>
        <dbReference type="ChEBI" id="CHEBI:18420"/>
    </ligand>
</feature>
<dbReference type="PANTHER" id="PTHR48073">
    <property type="entry name" value="O-SUCCINYLBENZOATE SYNTHASE-RELATED"/>
    <property type="match status" value="1"/>
</dbReference>
<evidence type="ECO:0000259" key="8">
    <source>
        <dbReference type="SMART" id="SM00922"/>
    </source>
</evidence>
<comment type="pathway">
    <text evidence="7">Quinol/quinone metabolism; 1,4-dihydroxy-2-naphthoate biosynthesis; 1,4-dihydroxy-2-naphthoate from chorismate: step 4/7.</text>
</comment>
<comment type="catalytic activity">
    <reaction evidence="7">
        <text>(1R,6R)-6-hydroxy-2-succinyl-cyclohexa-2,4-diene-1-carboxylate = 2-succinylbenzoate + H2O</text>
        <dbReference type="Rhea" id="RHEA:10196"/>
        <dbReference type="ChEBI" id="CHEBI:15377"/>
        <dbReference type="ChEBI" id="CHEBI:18325"/>
        <dbReference type="ChEBI" id="CHEBI:58689"/>
        <dbReference type="EC" id="4.2.1.113"/>
    </reaction>
</comment>
<dbReference type="EC" id="4.2.1.113" evidence="6 7"/>
<dbReference type="InterPro" id="IPR013341">
    <property type="entry name" value="Mandelate_racemase_N_dom"/>
</dbReference>
<dbReference type="SUPFAM" id="SSF54826">
    <property type="entry name" value="Enolase N-terminal domain-like"/>
    <property type="match status" value="1"/>
</dbReference>
<dbReference type="HAMAP" id="MF_01933">
    <property type="entry name" value="MenC_2"/>
    <property type="match status" value="1"/>
</dbReference>
<dbReference type="InterPro" id="IPR010197">
    <property type="entry name" value="OSBS/NAAAR"/>
</dbReference>
<comment type="cofactor">
    <cofactor evidence="1 7">
        <name>a divalent metal cation</name>
        <dbReference type="ChEBI" id="CHEBI:60240"/>
    </cofactor>
</comment>
<evidence type="ECO:0000313" key="10">
    <source>
        <dbReference type="Proteomes" id="UP000617979"/>
    </source>
</evidence>
<keyword evidence="5 7" id="KW-0456">Lyase</keyword>
<evidence type="ECO:0000256" key="1">
    <source>
        <dbReference type="ARBA" id="ARBA00001968"/>
    </source>
</evidence>
<dbReference type="InterPro" id="IPR029017">
    <property type="entry name" value="Enolase-like_N"/>
</dbReference>
<dbReference type="InterPro" id="IPR029065">
    <property type="entry name" value="Enolase_C-like"/>
</dbReference>
<organism evidence="9 10">
    <name type="scientific">Kroppenstedtia guangzhouensis</name>
    <dbReference type="NCBI Taxonomy" id="1274356"/>
    <lineage>
        <taxon>Bacteria</taxon>
        <taxon>Bacillati</taxon>
        <taxon>Bacillota</taxon>
        <taxon>Bacilli</taxon>
        <taxon>Bacillales</taxon>
        <taxon>Thermoactinomycetaceae</taxon>
        <taxon>Kroppenstedtia</taxon>
    </lineage>
</organism>
<keyword evidence="4 7" id="KW-0460">Magnesium</keyword>
<accession>A0ABQ1H182</accession>
<feature type="active site" description="Proton donor" evidence="7">
    <location>
        <position position="164"/>
    </location>
</feature>
<dbReference type="SUPFAM" id="SSF51604">
    <property type="entry name" value="Enolase C-terminal domain-like"/>
    <property type="match status" value="1"/>
</dbReference>
<dbReference type="SFLD" id="SFLDG00180">
    <property type="entry name" value="muconate_cycloisomerase"/>
    <property type="match status" value="1"/>
</dbReference>
<dbReference type="EMBL" id="BMEX01000016">
    <property type="protein sequence ID" value="GGA54787.1"/>
    <property type="molecule type" value="Genomic_DNA"/>
</dbReference>